<evidence type="ECO:0000256" key="1">
    <source>
        <dbReference type="ARBA" id="ARBA00001947"/>
    </source>
</evidence>
<sequence length="281" mass="30743">MLVTMAEIMNRARAEGYGVTAPNVQSEDTVRAVIKVAEDLNAPMIIDVNAFIHPDLPWFIQMIRELSELSPVPIAINLDHGKTYEDVILGIRSGCTSVMVDRSSLSYEENLEQTKEIVKIAKALGISVEAELGHVGMGANYEVDGVSNLTEPDQAAKFIQETGVDCLAVAIGTAHGRYKGTPHIDFERLAQIVEACGDTPLVLHGGSGTGDENLARAVRSGIQKVNLATELVVAGKEELVEFFKDPNFDKWKLMPTFIKGYSDRLAHYVKLFGQDGKAWTR</sequence>
<reference evidence="2 3" key="1">
    <citation type="submission" date="2024-03" db="EMBL/GenBank/DDBJ databases">
        <title>Human intestinal bacterial collection.</title>
        <authorList>
            <person name="Pauvert C."/>
            <person name="Hitch T.C.A."/>
            <person name="Clavel T."/>
        </authorList>
    </citation>
    <scope>NUCLEOTIDE SEQUENCE [LARGE SCALE GENOMIC DNA]</scope>
    <source>
        <strain evidence="2 3">CLA-AA-H132</strain>
    </source>
</reference>
<dbReference type="PANTHER" id="PTHR30304:SF0">
    <property type="entry name" value="D-TAGATOSE-1,6-BISPHOSPHATE ALDOLASE SUBUNIT GATY-RELATED"/>
    <property type="match status" value="1"/>
</dbReference>
<dbReference type="Proteomes" id="UP001438008">
    <property type="component" value="Unassembled WGS sequence"/>
</dbReference>
<dbReference type="Gene3D" id="3.20.20.70">
    <property type="entry name" value="Aldolase class I"/>
    <property type="match status" value="1"/>
</dbReference>
<dbReference type="InterPro" id="IPR013785">
    <property type="entry name" value="Aldolase_TIM"/>
</dbReference>
<dbReference type="Pfam" id="PF01116">
    <property type="entry name" value="F_bP_aldolase"/>
    <property type="match status" value="1"/>
</dbReference>
<protein>
    <submittedName>
        <fullName evidence="2">Class II fructose-bisphosphate aldolase</fullName>
    </submittedName>
</protein>
<dbReference type="RefSeq" id="WP_349164448.1">
    <property type="nucleotide sequence ID" value="NZ_JBBMFE010000006.1"/>
</dbReference>
<name>A0ABV1FHE9_9FIRM</name>
<dbReference type="InterPro" id="IPR000771">
    <property type="entry name" value="FBA_II"/>
</dbReference>
<dbReference type="CDD" id="cd00947">
    <property type="entry name" value="TBP_aldolase_IIB"/>
    <property type="match status" value="1"/>
</dbReference>
<proteinExistence type="predicted"/>
<comment type="caution">
    <text evidence="2">The sequence shown here is derived from an EMBL/GenBank/DDBJ whole genome shotgun (WGS) entry which is preliminary data.</text>
</comment>
<accession>A0ABV1FHE9</accession>
<dbReference type="PIRSF" id="PIRSF001359">
    <property type="entry name" value="F_bP_aldolase_II"/>
    <property type="match status" value="1"/>
</dbReference>
<comment type="cofactor">
    <cofactor evidence="1">
        <name>Zn(2+)</name>
        <dbReference type="ChEBI" id="CHEBI:29105"/>
    </cofactor>
</comment>
<organism evidence="2 3">
    <name type="scientific">Laedolimicola intestinihominis</name>
    <dbReference type="NCBI Taxonomy" id="3133166"/>
    <lineage>
        <taxon>Bacteria</taxon>
        <taxon>Bacillati</taxon>
        <taxon>Bacillota</taxon>
        <taxon>Clostridia</taxon>
        <taxon>Lachnospirales</taxon>
        <taxon>Lachnospiraceae</taxon>
        <taxon>Laedolimicola</taxon>
    </lineage>
</organism>
<dbReference type="InterPro" id="IPR050246">
    <property type="entry name" value="Class_II_FBP_aldolase"/>
</dbReference>
<dbReference type="SUPFAM" id="SSF51569">
    <property type="entry name" value="Aldolase"/>
    <property type="match status" value="1"/>
</dbReference>
<evidence type="ECO:0000313" key="3">
    <source>
        <dbReference type="Proteomes" id="UP001438008"/>
    </source>
</evidence>
<keyword evidence="3" id="KW-1185">Reference proteome</keyword>
<evidence type="ECO:0000313" key="2">
    <source>
        <dbReference type="EMBL" id="MEQ2472479.1"/>
    </source>
</evidence>
<dbReference type="PANTHER" id="PTHR30304">
    <property type="entry name" value="D-TAGATOSE-1,6-BISPHOSPHATE ALDOLASE"/>
    <property type="match status" value="1"/>
</dbReference>
<dbReference type="EMBL" id="JBBMFE010000006">
    <property type="protein sequence ID" value="MEQ2472479.1"/>
    <property type="molecule type" value="Genomic_DNA"/>
</dbReference>
<gene>
    <name evidence="2" type="ORF">WMO29_08240</name>
</gene>